<proteinExistence type="predicted"/>
<evidence type="ECO:0000256" key="1">
    <source>
        <dbReference type="SAM" id="Coils"/>
    </source>
</evidence>
<dbReference type="Gene3D" id="1.20.5.1160">
    <property type="entry name" value="Vasodilator-stimulated phosphoprotein"/>
    <property type="match status" value="1"/>
</dbReference>
<dbReference type="Proteomes" id="UP000287651">
    <property type="component" value="Unassembled WGS sequence"/>
</dbReference>
<evidence type="ECO:0000313" key="2">
    <source>
        <dbReference type="EMBL" id="RRT72065.1"/>
    </source>
</evidence>
<accession>A0A427A749</accession>
<organism evidence="2 3">
    <name type="scientific">Ensete ventricosum</name>
    <name type="common">Abyssinian banana</name>
    <name type="synonym">Musa ensete</name>
    <dbReference type="NCBI Taxonomy" id="4639"/>
    <lineage>
        <taxon>Eukaryota</taxon>
        <taxon>Viridiplantae</taxon>
        <taxon>Streptophyta</taxon>
        <taxon>Embryophyta</taxon>
        <taxon>Tracheophyta</taxon>
        <taxon>Spermatophyta</taxon>
        <taxon>Magnoliopsida</taxon>
        <taxon>Liliopsida</taxon>
        <taxon>Zingiberales</taxon>
        <taxon>Musaceae</taxon>
        <taxon>Ensete</taxon>
    </lineage>
</organism>
<comment type="caution">
    <text evidence="2">The sequence shown here is derived from an EMBL/GenBank/DDBJ whole genome shotgun (WGS) entry which is preliminary data.</text>
</comment>
<name>A0A427A749_ENSVE</name>
<protein>
    <submittedName>
        <fullName evidence="2">Uncharacterized protein</fullName>
    </submittedName>
</protein>
<dbReference type="AlphaFoldDB" id="A0A427A749"/>
<gene>
    <name evidence="2" type="ORF">B296_00028126</name>
</gene>
<dbReference type="EMBL" id="AMZH03003521">
    <property type="protein sequence ID" value="RRT72065.1"/>
    <property type="molecule type" value="Genomic_DNA"/>
</dbReference>
<evidence type="ECO:0000313" key="3">
    <source>
        <dbReference type="Proteomes" id="UP000287651"/>
    </source>
</evidence>
<keyword evidence="1" id="KW-0175">Coiled coil</keyword>
<sequence length="553" mass="61954">MSSASSHSESRSIIILTHRSRVLDHPSGDSRLTFVLSSVGGAALTDSEAAEVLATMRSCFNVDSTMTTSQLVEVIKHYYISSEYELHVPLPGERPYDAFPSGFMGGAPSNNKVWKSYFFFISYRWSWSFLTEWTSRMVNNSVPVLSTDEIELVEILQGILSTSKGVKDMNETWLAEVGLSPVPRGMFFLFVYHAEYVFLIVHCHVEMFNLEKMKSGNGAGSRSVAPSVIHVSASIVAVGYMTEKRPSIDEGSSLRKRSKRVTPGHLTNASWSTARVPAEKGKELVDFEEAPEWGYTIRELCDMEDRVRVDKYFASIMTWLKTVEGQDPMVSRWALIDRVHDASRLVWSQHERILVLRAANKELKLGASQDLVTVTKLCANGLEEDINKLQGELESLKNQRREMEQEVGVQRSSLDGARNDRARLEGDVLSLTEAMALLKAKLKADGLKAVATYKASHGFESGLKKMRRVSYEFWYWVALKLLQGKPPEIAIESRFPLRSTSDTSGVKCSILRVRKSMSGDGRRWRASRGSLLGVSTEADFARVEATEFSMRGT</sequence>
<reference evidence="2 3" key="1">
    <citation type="journal article" date="2014" name="Agronomy (Basel)">
        <title>A Draft Genome Sequence for Ensete ventricosum, the Drought-Tolerant Tree Against Hunger.</title>
        <authorList>
            <person name="Harrison J."/>
            <person name="Moore K.A."/>
            <person name="Paszkiewicz K."/>
            <person name="Jones T."/>
            <person name="Grant M."/>
            <person name="Ambacheew D."/>
            <person name="Muzemil S."/>
            <person name="Studholme D.J."/>
        </authorList>
    </citation>
    <scope>NUCLEOTIDE SEQUENCE [LARGE SCALE GENOMIC DNA]</scope>
</reference>
<feature type="coiled-coil region" evidence="1">
    <location>
        <begin position="379"/>
        <end position="413"/>
    </location>
</feature>